<comment type="similarity">
    <text evidence="1">Belongs to the gamma-glutamylcyclotransferase family.</text>
</comment>
<dbReference type="InterPro" id="IPR039126">
    <property type="entry name" value="GGACT"/>
</dbReference>
<gene>
    <name evidence="4" type="ORF">TQ35_004205</name>
    <name evidence="3" type="ORF">TQ35_03190</name>
</gene>
<dbReference type="Gene3D" id="3.10.490.10">
    <property type="entry name" value="Gamma-glutamyl cyclotransferase-like"/>
    <property type="match status" value="2"/>
</dbReference>
<sequence>MYLFVYGSLRYGFELHHFLKDSRYVGFGYTEGFKMYDLGNYPGVVKGDGVIWGEVYEIDENLLRKLDEIEDYRGREDDLYVRSKTRVYFDQKRKYYLDNVYLYVYNQDISYRDEIESGDYAAYVGMPRLINYFAYAENTNLNVLKERGVKKILKEIKAVLPGYKMIFNIKCKYGYCANIKEFEGGKICGYVYVMFEDDLNFLDKAEEHLIRYVRETFKVVDENGKEYFVLAYVSDYTEGEEKPSDEYVKAILEGIRRGWGDKCISTGLL</sequence>
<organism evidence="3">
    <name type="scientific">Candidatus Aramenus sulfurataquae</name>
    <dbReference type="NCBI Taxonomy" id="1326980"/>
    <lineage>
        <taxon>Archaea</taxon>
        <taxon>Thermoproteota</taxon>
        <taxon>Thermoprotei</taxon>
        <taxon>Sulfolobales</taxon>
        <taxon>Sulfolobaceae</taxon>
        <taxon>Candidatus Aramenus</taxon>
    </lineage>
</organism>
<proteinExistence type="inferred from homology"/>
<reference evidence="4" key="2">
    <citation type="submission" date="2022-05" db="EMBL/GenBank/DDBJ databases">
        <title>Metagenome Sequencing of an Archaeal-Dominated Microbial Community from a Hot Spring at the Los Azufres Geothermal Field, Mexico.</title>
        <authorList>
            <person name="Marin-Paredes R."/>
            <person name="Martinez-Romero E."/>
            <person name="Servin-Garciduenas L.E."/>
        </authorList>
    </citation>
    <scope>NUCLEOTIDE SEQUENCE</scope>
    <source>
        <strain evidence="4">AZ1-454</strain>
    </source>
</reference>
<evidence type="ECO:0000313" key="3">
    <source>
        <dbReference type="EMBL" id="KJR79209.1"/>
    </source>
</evidence>
<comment type="caution">
    <text evidence="3">The sequence shown here is derived from an EMBL/GenBank/DDBJ whole genome shotgun (WGS) entry which is preliminary data.</text>
</comment>
<dbReference type="AlphaFoldDB" id="A0A0F2LQV3"/>
<feature type="domain" description="Gamma-glutamylcyclotransferase AIG2-like" evidence="2">
    <location>
        <begin position="146"/>
        <end position="243"/>
    </location>
</feature>
<dbReference type="InterPro" id="IPR009288">
    <property type="entry name" value="AIG2-like_dom"/>
</dbReference>
<dbReference type="PANTHER" id="PTHR12510:SF4">
    <property type="entry name" value="GAMMA-GLUTAMYLAMINECYCLOTRANSFERASE"/>
    <property type="match status" value="1"/>
</dbReference>
<reference evidence="3" key="1">
    <citation type="submission" date="2015-03" db="EMBL/GenBank/DDBJ databases">
        <title>Metagenome Sequencing of an Archaeal-Dominated Microbial Community from a Hot Spring at the Los Azufres Geothermal Field, Mexico.</title>
        <authorList>
            <person name="Servin-Garciduenas L.E."/>
            <person name="Martinez-Romero E."/>
        </authorList>
    </citation>
    <scope>NUCLEOTIDE SEQUENCE [LARGE SCALE GENOMIC DNA]</scope>
    <source>
        <strain evidence="3">AZ1-454</strain>
    </source>
</reference>
<accession>A0A0F2LQV3</accession>
<dbReference type="InterPro" id="IPR036568">
    <property type="entry name" value="GGCT-like_sf"/>
</dbReference>
<dbReference type="PANTHER" id="PTHR12510">
    <property type="entry name" value="TROPONIN C-AKIN-1 PROTEIN"/>
    <property type="match status" value="1"/>
</dbReference>
<dbReference type="SUPFAM" id="SSF110857">
    <property type="entry name" value="Gamma-glutamyl cyclotransferase-like"/>
    <property type="match status" value="2"/>
</dbReference>
<dbReference type="EMBL" id="JZWS01000017">
    <property type="protein sequence ID" value="KJR79209.1"/>
    <property type="molecule type" value="Genomic_DNA"/>
</dbReference>
<dbReference type="GO" id="GO:0061929">
    <property type="term" value="F:gamma-glutamylaminecyclotransferase activity"/>
    <property type="evidence" value="ECO:0007669"/>
    <property type="project" value="InterPro"/>
</dbReference>
<evidence type="ECO:0000259" key="2">
    <source>
        <dbReference type="Pfam" id="PF06094"/>
    </source>
</evidence>
<dbReference type="InterPro" id="IPR013024">
    <property type="entry name" value="GGCT-like"/>
</dbReference>
<name>A0A0F2LQV3_9CREN</name>
<protein>
    <submittedName>
        <fullName evidence="3">Gamma-glutamyl cyclotransferase</fullName>
    </submittedName>
    <submittedName>
        <fullName evidence="4">Gamma-glutamylcyclotransferase</fullName>
    </submittedName>
</protein>
<dbReference type="EMBL" id="JZWS02000002">
    <property type="protein sequence ID" value="MCL7343760.1"/>
    <property type="molecule type" value="Genomic_DNA"/>
</dbReference>
<dbReference type="Pfam" id="PF06094">
    <property type="entry name" value="GGACT"/>
    <property type="match status" value="2"/>
</dbReference>
<evidence type="ECO:0000313" key="4">
    <source>
        <dbReference type="EMBL" id="MCL7343760.1"/>
    </source>
</evidence>
<dbReference type="GO" id="GO:0005829">
    <property type="term" value="C:cytosol"/>
    <property type="evidence" value="ECO:0007669"/>
    <property type="project" value="TreeGrafter"/>
</dbReference>
<dbReference type="CDD" id="cd06661">
    <property type="entry name" value="GGCT_like"/>
    <property type="match status" value="2"/>
</dbReference>
<dbReference type="PATRIC" id="fig|1326980.8.peg.624"/>
<feature type="domain" description="Gamma-glutamylcyclotransferase AIG2-like" evidence="2">
    <location>
        <begin position="3"/>
        <end position="121"/>
    </location>
</feature>
<evidence type="ECO:0000256" key="1">
    <source>
        <dbReference type="ARBA" id="ARBA00008861"/>
    </source>
</evidence>